<dbReference type="eggNOG" id="COG0183">
    <property type="taxonomic scope" value="Bacteria"/>
</dbReference>
<protein>
    <submittedName>
        <fullName evidence="4">Possible thiolase, C-terminal</fullName>
    </submittedName>
</protein>
<sequence length="83" mass="8662">MRVEELGLTPLARIGSTAVTGLSLEKLNVNGGAIAVGHPFGMAGARIATTLINSLQWHDKRFGVESMCVGGGLGMATIIERLK</sequence>
<dbReference type="Pfam" id="PF02803">
    <property type="entry name" value="Thiolase_C"/>
    <property type="match status" value="1"/>
</dbReference>
<dbReference type="PANTHER" id="PTHR43853">
    <property type="entry name" value="3-KETOACYL-COA THIOLASE, PEROXISOMAL"/>
    <property type="match status" value="1"/>
</dbReference>
<dbReference type="InterPro" id="IPR020617">
    <property type="entry name" value="Thiolase_C"/>
</dbReference>
<evidence type="ECO:0000313" key="5">
    <source>
        <dbReference type="Proteomes" id="UP000008710"/>
    </source>
</evidence>
<dbReference type="InterPro" id="IPR016039">
    <property type="entry name" value="Thiolase-like"/>
</dbReference>
<accession>Q0SD54</accession>
<dbReference type="InterPro" id="IPR050215">
    <property type="entry name" value="Thiolase-like_sf_Thiolase"/>
</dbReference>
<dbReference type="SUPFAM" id="SSF53901">
    <property type="entry name" value="Thiolase-like"/>
    <property type="match status" value="1"/>
</dbReference>
<dbReference type="GO" id="GO:0010124">
    <property type="term" value="P:phenylacetate catabolic process"/>
    <property type="evidence" value="ECO:0007669"/>
    <property type="project" value="TreeGrafter"/>
</dbReference>
<dbReference type="AlphaFoldDB" id="Q0SD54"/>
<gene>
    <name evidence="4" type="ordered locus">RHA1_ro02727</name>
</gene>
<evidence type="ECO:0000256" key="2">
    <source>
        <dbReference type="ARBA" id="ARBA00023098"/>
    </source>
</evidence>
<dbReference type="GO" id="GO:0006635">
    <property type="term" value="P:fatty acid beta-oxidation"/>
    <property type="evidence" value="ECO:0007669"/>
    <property type="project" value="TreeGrafter"/>
</dbReference>
<feature type="domain" description="Thiolase C-terminal" evidence="3">
    <location>
        <begin position="19"/>
        <end position="81"/>
    </location>
</feature>
<dbReference type="Proteomes" id="UP000008710">
    <property type="component" value="Chromosome"/>
</dbReference>
<dbReference type="HOGENOM" id="CLU_031026_3_5_11"/>
<reference evidence="5" key="1">
    <citation type="journal article" date="2006" name="Proc. Natl. Acad. Sci. U.S.A.">
        <title>The complete genome of Rhodococcus sp. RHA1 provides insights into a catabolic powerhouse.</title>
        <authorList>
            <person name="McLeod M.P."/>
            <person name="Warren R.L."/>
            <person name="Hsiao W.W.L."/>
            <person name="Araki N."/>
            <person name="Myhre M."/>
            <person name="Fernandes C."/>
            <person name="Miyazawa D."/>
            <person name="Wong W."/>
            <person name="Lillquist A.L."/>
            <person name="Wang D."/>
            <person name="Dosanjh M."/>
            <person name="Hara H."/>
            <person name="Petrescu A."/>
            <person name="Morin R.D."/>
            <person name="Yang G."/>
            <person name="Stott J.M."/>
            <person name="Schein J.E."/>
            <person name="Shin H."/>
            <person name="Smailus D."/>
            <person name="Siddiqui A.S."/>
            <person name="Marra M.A."/>
            <person name="Jones S.J.M."/>
            <person name="Holt R."/>
            <person name="Brinkman F.S.L."/>
            <person name="Miyauchi K."/>
            <person name="Fukuda M."/>
            <person name="Davies J.E."/>
            <person name="Mohn W.W."/>
            <person name="Eltis L.D."/>
        </authorList>
    </citation>
    <scope>NUCLEOTIDE SEQUENCE [LARGE SCALE GENOMIC DNA]</scope>
    <source>
        <strain evidence="5">RHA1</strain>
    </source>
</reference>
<dbReference type="OrthoDB" id="3204099at2"/>
<organism evidence="4 5">
    <name type="scientific">Rhodococcus jostii (strain RHA1)</name>
    <dbReference type="NCBI Taxonomy" id="101510"/>
    <lineage>
        <taxon>Bacteria</taxon>
        <taxon>Bacillati</taxon>
        <taxon>Actinomycetota</taxon>
        <taxon>Actinomycetes</taxon>
        <taxon>Mycobacteriales</taxon>
        <taxon>Nocardiaceae</taxon>
        <taxon>Rhodococcus</taxon>
    </lineage>
</organism>
<proteinExistence type="predicted"/>
<evidence type="ECO:0000256" key="1">
    <source>
        <dbReference type="ARBA" id="ARBA00022832"/>
    </source>
</evidence>
<dbReference type="GO" id="GO:0003988">
    <property type="term" value="F:acetyl-CoA C-acyltransferase activity"/>
    <property type="evidence" value="ECO:0007669"/>
    <property type="project" value="TreeGrafter"/>
</dbReference>
<evidence type="ECO:0000313" key="4">
    <source>
        <dbReference type="EMBL" id="ABG94532.1"/>
    </source>
</evidence>
<dbReference type="Gene3D" id="3.40.47.10">
    <property type="match status" value="1"/>
</dbReference>
<dbReference type="KEGG" id="rha:RHA1_ro02727"/>
<dbReference type="PATRIC" id="fig|101510.16.peg.2755"/>
<dbReference type="PANTHER" id="PTHR43853:SF8">
    <property type="entry name" value="3-KETOACYL-COA THIOLASE, PEROXISOMAL"/>
    <property type="match status" value="1"/>
</dbReference>
<keyword evidence="2" id="KW-0443">Lipid metabolism</keyword>
<keyword evidence="1" id="KW-0276">Fatty acid metabolism</keyword>
<evidence type="ECO:0000259" key="3">
    <source>
        <dbReference type="Pfam" id="PF02803"/>
    </source>
</evidence>
<name>Q0SD54_RHOJR</name>
<dbReference type="EMBL" id="CP000431">
    <property type="protein sequence ID" value="ABG94532.1"/>
    <property type="molecule type" value="Genomic_DNA"/>
</dbReference>